<dbReference type="RefSeq" id="XP_013328932.1">
    <property type="nucleotide sequence ID" value="XM_013473478.1"/>
</dbReference>
<comment type="caution">
    <text evidence="1">The sequence shown here is derived from an EMBL/GenBank/DDBJ whole genome shotgun (WGS) entry which is preliminary data.</text>
</comment>
<sequence length="204" mass="23850">MDHWSLGWDPEMGMMEPFPVLSSESSCVAMPDRMSVHKLRAALQIDMRWLFEETNDLGKTMEMISIEEADWMNLKHNFVRYAMSQSEQDCANPACEKLGSAYYMQNVSSTTAFLVLTSPKKDIYTIEERRFTIEDDNSNVFLPEINWTHIRRFLALLKEKKFRDMGTRYPIDARQSSHSKRFLTTLSKRRNWLCLLTTTTSPLT</sequence>
<accession>A0A0F4YW55</accession>
<reference evidence="1 2" key="1">
    <citation type="submission" date="2015-04" db="EMBL/GenBank/DDBJ databases">
        <authorList>
            <person name="Heijne W.H."/>
            <person name="Fedorova N.D."/>
            <person name="Nierman W.C."/>
            <person name="Vollebregt A.W."/>
            <person name="Zhao Z."/>
            <person name="Wu L."/>
            <person name="Kumar M."/>
            <person name="Stam H."/>
            <person name="van den Berg M.A."/>
            <person name="Pel H.J."/>
        </authorList>
    </citation>
    <scope>NUCLEOTIDE SEQUENCE [LARGE SCALE GENOMIC DNA]</scope>
    <source>
        <strain evidence="1 2">CBS 393.64</strain>
    </source>
</reference>
<gene>
    <name evidence="1" type="ORF">T310_3650</name>
</gene>
<proteinExistence type="predicted"/>
<organism evidence="1 2">
    <name type="scientific">Rasamsonia emersonii (strain ATCC 16479 / CBS 393.64 / IMI 116815)</name>
    <dbReference type="NCBI Taxonomy" id="1408163"/>
    <lineage>
        <taxon>Eukaryota</taxon>
        <taxon>Fungi</taxon>
        <taxon>Dikarya</taxon>
        <taxon>Ascomycota</taxon>
        <taxon>Pezizomycotina</taxon>
        <taxon>Eurotiomycetes</taxon>
        <taxon>Eurotiomycetidae</taxon>
        <taxon>Eurotiales</taxon>
        <taxon>Trichocomaceae</taxon>
        <taxon>Rasamsonia</taxon>
    </lineage>
</organism>
<protein>
    <submittedName>
        <fullName evidence="1">Uncharacterized protein</fullName>
    </submittedName>
</protein>
<dbReference type="AlphaFoldDB" id="A0A0F4YW55"/>
<evidence type="ECO:0000313" key="2">
    <source>
        <dbReference type="Proteomes" id="UP000053958"/>
    </source>
</evidence>
<dbReference type="EMBL" id="LASV01000144">
    <property type="protein sequence ID" value="KKA22320.1"/>
    <property type="molecule type" value="Genomic_DNA"/>
</dbReference>
<name>A0A0F4YW55_RASE3</name>
<dbReference type="Proteomes" id="UP000053958">
    <property type="component" value="Unassembled WGS sequence"/>
</dbReference>
<evidence type="ECO:0000313" key="1">
    <source>
        <dbReference type="EMBL" id="KKA22320.1"/>
    </source>
</evidence>
<dbReference type="GeneID" id="25315999"/>
<keyword evidence="2" id="KW-1185">Reference proteome</keyword>